<dbReference type="PANTHER" id="PTHR11188">
    <property type="entry name" value="ARRESTIN DOMAIN CONTAINING PROTEIN"/>
    <property type="match status" value="1"/>
</dbReference>
<dbReference type="GO" id="GO:0031625">
    <property type="term" value="F:ubiquitin protein ligase binding"/>
    <property type="evidence" value="ECO:0007669"/>
    <property type="project" value="TreeGrafter"/>
</dbReference>
<dbReference type="GO" id="GO:0005886">
    <property type="term" value="C:plasma membrane"/>
    <property type="evidence" value="ECO:0007669"/>
    <property type="project" value="TreeGrafter"/>
</dbReference>
<dbReference type="InterPro" id="IPR011022">
    <property type="entry name" value="Arrestin_C-like"/>
</dbReference>
<dbReference type="GO" id="GO:0005829">
    <property type="term" value="C:cytosol"/>
    <property type="evidence" value="ECO:0007669"/>
    <property type="project" value="TreeGrafter"/>
</dbReference>
<dbReference type="OMA" id="EGRRYMN"/>
<evidence type="ECO:0000256" key="2">
    <source>
        <dbReference type="ARBA" id="ARBA00022786"/>
    </source>
</evidence>
<name>A0A100IM26_ASPNG</name>
<dbReference type="VEuPathDB" id="FungiDB:ATCC64974_89170"/>
<dbReference type="Pfam" id="PF02752">
    <property type="entry name" value="Arrestin_C"/>
    <property type="match status" value="1"/>
</dbReference>
<evidence type="ECO:0000256" key="1">
    <source>
        <dbReference type="ARBA" id="ARBA00005298"/>
    </source>
</evidence>
<dbReference type="GO" id="GO:0070086">
    <property type="term" value="P:ubiquitin-dependent endocytosis"/>
    <property type="evidence" value="ECO:0007669"/>
    <property type="project" value="TreeGrafter"/>
</dbReference>
<dbReference type="InterPro" id="IPR050357">
    <property type="entry name" value="Arrestin_domain-protein"/>
</dbReference>
<keyword evidence="2" id="KW-0833">Ubl conjugation pathway</keyword>
<dbReference type="AlphaFoldDB" id="A0A100IM26"/>
<evidence type="ECO:0000313" key="6">
    <source>
        <dbReference type="Proteomes" id="UP000068243"/>
    </source>
</evidence>
<dbReference type="InterPro" id="IPR011021">
    <property type="entry name" value="Arrestin-like_N"/>
</dbReference>
<dbReference type="VEuPathDB" id="FungiDB:ASPNIDRAFT2_1169584"/>
<dbReference type="InterPro" id="IPR014756">
    <property type="entry name" value="Ig_E-set"/>
</dbReference>
<dbReference type="SUPFAM" id="SSF81296">
    <property type="entry name" value="E set domains"/>
    <property type="match status" value="1"/>
</dbReference>
<dbReference type="VEuPathDB" id="FungiDB:An09g03840"/>
<dbReference type="SMART" id="SM01017">
    <property type="entry name" value="Arrestin_C"/>
    <property type="match status" value="1"/>
</dbReference>
<dbReference type="Pfam" id="PF00339">
    <property type="entry name" value="Arrestin_N"/>
    <property type="match status" value="1"/>
</dbReference>
<dbReference type="Proteomes" id="UP000068243">
    <property type="component" value="Unassembled WGS sequence"/>
</dbReference>
<dbReference type="EMBL" id="BCMY01000010">
    <property type="protein sequence ID" value="GAQ43699.1"/>
    <property type="molecule type" value="Genomic_DNA"/>
</dbReference>
<accession>A0A100IM26</accession>
<comment type="caution">
    <text evidence="5">The sequence shown here is derived from an EMBL/GenBank/DDBJ whole genome shotgun (WGS) entry which is preliminary data.</text>
</comment>
<organism evidence="5 6">
    <name type="scientific">Aspergillus niger</name>
    <dbReference type="NCBI Taxonomy" id="5061"/>
    <lineage>
        <taxon>Eukaryota</taxon>
        <taxon>Fungi</taxon>
        <taxon>Dikarya</taxon>
        <taxon>Ascomycota</taxon>
        <taxon>Pezizomycotina</taxon>
        <taxon>Eurotiomycetes</taxon>
        <taxon>Eurotiomycetidae</taxon>
        <taxon>Eurotiales</taxon>
        <taxon>Aspergillaceae</taxon>
        <taxon>Aspergillus</taxon>
        <taxon>Aspergillus subgen. Circumdati</taxon>
    </lineage>
</organism>
<dbReference type="GO" id="GO:0030674">
    <property type="term" value="F:protein-macromolecule adaptor activity"/>
    <property type="evidence" value="ECO:0007669"/>
    <property type="project" value="TreeGrafter"/>
</dbReference>
<sequence length="420" mass="48030">MAITSLFRAASPPENAPTYFGIRLDSDIIWLPGDSLSTGYCHVTGKVVLCLSQPLCVKDVKLHFEGRRYMNWHSFSESQRAHHHMPSLERVFMYQTWNFLPYPGTPSPTTLPAGNHEFPFTFCLSNSTPDTIEGLGDCHARYQLKATISTAGRRRIHADTWVRVRRMYRSLLLPEPKVMQEIWPQKIIYRVSLPSQAYTFGSVVPITFEFIPLCKRLEVATIHTKVEETHRALQQPVSNRRTRIIVKDDYYPRGWDEDEYKITSDNEECWYSTARFLHLPNNPKECLQSLSTNFLRVEHTLTIQIKLLNPDGHHSAVLLEMPISVQCASPPLLEDPFVCSVLQSLRLMDETCDQPLPSYNNHIMDRTPDEIASEVLGDEIEVLPEPPSYCQLDGFSKPPTYETAILSTFSNPVLLNEGYA</sequence>
<evidence type="ECO:0000256" key="3">
    <source>
        <dbReference type="ARBA" id="ARBA00038766"/>
    </source>
</evidence>
<comment type="subunit">
    <text evidence="3">Interacts with hulA.</text>
</comment>
<protein>
    <submittedName>
        <fullName evidence="5">Arrestin domain containing protein</fullName>
    </submittedName>
</protein>
<dbReference type="InterPro" id="IPR014752">
    <property type="entry name" value="Arrestin-like_C"/>
</dbReference>
<evidence type="ECO:0000313" key="5">
    <source>
        <dbReference type="EMBL" id="GAQ43699.1"/>
    </source>
</evidence>
<feature type="domain" description="Arrestin C-terminal-like" evidence="4">
    <location>
        <begin position="183"/>
        <end position="332"/>
    </location>
</feature>
<gene>
    <name evidence="5" type="ORF">ABL_06360</name>
</gene>
<dbReference type="PANTHER" id="PTHR11188:SF17">
    <property type="entry name" value="FI21816P1"/>
    <property type="match status" value="1"/>
</dbReference>
<dbReference type="VEuPathDB" id="FungiDB:M747DRAFT_373847"/>
<evidence type="ECO:0000259" key="4">
    <source>
        <dbReference type="SMART" id="SM01017"/>
    </source>
</evidence>
<comment type="similarity">
    <text evidence="1">Belongs to the arrestin family.</text>
</comment>
<dbReference type="Gene3D" id="2.60.40.640">
    <property type="match status" value="1"/>
</dbReference>
<proteinExistence type="inferred from homology"/>
<reference evidence="6" key="1">
    <citation type="journal article" date="2016" name="Genome Announc.">
        <title>Draft genome sequence of Aspergillus niger strain An76.</title>
        <authorList>
            <person name="Gong W."/>
            <person name="Cheng Z."/>
            <person name="Zhang H."/>
            <person name="Liu L."/>
            <person name="Gao P."/>
            <person name="Wang L."/>
        </authorList>
    </citation>
    <scope>NUCLEOTIDE SEQUENCE [LARGE SCALE GENOMIC DNA]</scope>
    <source>
        <strain evidence="6">An76</strain>
    </source>
</reference>
<dbReference type="OrthoDB" id="2333384at2759"/>